<dbReference type="Pfam" id="PF02201">
    <property type="entry name" value="SWIB"/>
    <property type="match status" value="1"/>
</dbReference>
<evidence type="ECO:0000313" key="4">
    <source>
        <dbReference type="Proteomes" id="UP000826271"/>
    </source>
</evidence>
<dbReference type="Gene3D" id="1.10.245.10">
    <property type="entry name" value="SWIB/MDM2 domain"/>
    <property type="match status" value="1"/>
</dbReference>
<organism evidence="3 4">
    <name type="scientific">Buddleja alternifolia</name>
    <dbReference type="NCBI Taxonomy" id="168488"/>
    <lineage>
        <taxon>Eukaryota</taxon>
        <taxon>Viridiplantae</taxon>
        <taxon>Streptophyta</taxon>
        <taxon>Embryophyta</taxon>
        <taxon>Tracheophyta</taxon>
        <taxon>Spermatophyta</taxon>
        <taxon>Magnoliopsida</taxon>
        <taxon>eudicotyledons</taxon>
        <taxon>Gunneridae</taxon>
        <taxon>Pentapetalae</taxon>
        <taxon>asterids</taxon>
        <taxon>lamiids</taxon>
        <taxon>Lamiales</taxon>
        <taxon>Scrophulariaceae</taxon>
        <taxon>Buddlejeae</taxon>
        <taxon>Buddleja</taxon>
    </lineage>
</organism>
<gene>
    <name evidence="3" type="ORF">BUALT_Bualt07G0087800</name>
</gene>
<evidence type="ECO:0000259" key="2">
    <source>
        <dbReference type="PROSITE" id="PS51925"/>
    </source>
</evidence>
<dbReference type="InterPro" id="IPR036885">
    <property type="entry name" value="SWIB_MDM2_dom_sf"/>
</dbReference>
<dbReference type="PROSITE" id="PS51925">
    <property type="entry name" value="SWIB_MDM2"/>
    <property type="match status" value="1"/>
</dbReference>
<feature type="domain" description="DM2" evidence="2">
    <location>
        <begin position="215"/>
        <end position="292"/>
    </location>
</feature>
<dbReference type="PANTHER" id="PTHR13844">
    <property type="entry name" value="SWI/SNF-RELATED MATRIX-ASSOCIATED ACTIN-DEPENDENT REGULATOR OF CHROMATIN SUBFAMILY D"/>
    <property type="match status" value="1"/>
</dbReference>
<proteinExistence type="predicted"/>
<evidence type="ECO:0000313" key="3">
    <source>
        <dbReference type="EMBL" id="KAG8379432.1"/>
    </source>
</evidence>
<dbReference type="EMBL" id="WHWC01000007">
    <property type="protein sequence ID" value="KAG8379432.1"/>
    <property type="molecule type" value="Genomic_DNA"/>
</dbReference>
<dbReference type="CDD" id="cd10568">
    <property type="entry name" value="SWIB_like"/>
    <property type="match status" value="1"/>
</dbReference>
<dbReference type="Proteomes" id="UP000826271">
    <property type="component" value="Unassembled WGS sequence"/>
</dbReference>
<sequence length="435" mass="48531">MSTPGSATAKRLHKPPSRPSGGSSGQGTASPMKTMELAPAVRKGKRKLPDKAILDKIVAILPESALYTQLLEFESRVDASLARKKIDIVESLKNPVRAQKVLRVYIFNTFANQTGINSGSENAEPPSWSLRIIGRILEDGKDPGLEGDSQRSSASYPKFSSFFKKITVYLDQNLYPENHVILWESSRSPALHEGFEVKRKGDKEFTAIVRLEMNYVPEKFKLSPALQEVLGIEVETRQRITAALWHYVKMRKLQIPSDTSCFMCDPPLRKVFGEEKLKFSMVAQKITPHLVPPGPIHLEHKIKLSGGSPVGNSCYDVLVDVPLSLEKEMTAFLANLEKNKEIDACDEVISSAMKKIDEHRQRRAFFLGFSQSPAEFINALIASQARDLKLSAADAGRDAEKEHRAEFYNQPWIEDAVIRYLNRKPAAGNEAAGNK</sequence>
<protein>
    <recommendedName>
        <fullName evidence="2">DM2 domain-containing protein</fullName>
    </recommendedName>
</protein>
<name>A0AAV6XG81_9LAMI</name>
<keyword evidence="4" id="KW-1185">Reference proteome</keyword>
<accession>A0AAV6XG81</accession>
<reference evidence="3" key="1">
    <citation type="submission" date="2019-10" db="EMBL/GenBank/DDBJ databases">
        <authorList>
            <person name="Zhang R."/>
            <person name="Pan Y."/>
            <person name="Wang J."/>
            <person name="Ma R."/>
            <person name="Yu S."/>
        </authorList>
    </citation>
    <scope>NUCLEOTIDE SEQUENCE</scope>
    <source>
        <strain evidence="3">LA-IB0</strain>
        <tissue evidence="3">Leaf</tissue>
    </source>
</reference>
<feature type="region of interest" description="Disordered" evidence="1">
    <location>
        <begin position="1"/>
        <end position="32"/>
    </location>
</feature>
<dbReference type="SMART" id="SM00151">
    <property type="entry name" value="SWIB"/>
    <property type="match status" value="1"/>
</dbReference>
<comment type="caution">
    <text evidence="3">The sequence shown here is derived from an EMBL/GenBank/DDBJ whole genome shotgun (WGS) entry which is preliminary data.</text>
</comment>
<dbReference type="SUPFAM" id="SSF47592">
    <property type="entry name" value="SWIB/MDM2 domain"/>
    <property type="match status" value="1"/>
</dbReference>
<dbReference type="InterPro" id="IPR019835">
    <property type="entry name" value="SWIB_domain"/>
</dbReference>
<dbReference type="AlphaFoldDB" id="A0AAV6XG81"/>
<evidence type="ECO:0000256" key="1">
    <source>
        <dbReference type="SAM" id="MobiDB-lite"/>
    </source>
</evidence>
<dbReference type="InterPro" id="IPR003121">
    <property type="entry name" value="SWIB_MDM2_domain"/>
</dbReference>